<evidence type="ECO:0000313" key="3">
    <source>
        <dbReference type="Proteomes" id="UP000826271"/>
    </source>
</evidence>
<evidence type="ECO:0000259" key="1">
    <source>
        <dbReference type="Pfam" id="PF13456"/>
    </source>
</evidence>
<accession>A0AAV6Y1Q3</accession>
<dbReference type="InterPro" id="IPR002156">
    <property type="entry name" value="RNaseH_domain"/>
</dbReference>
<dbReference type="PANTHER" id="PTHR47074">
    <property type="entry name" value="BNAC02G40300D PROTEIN"/>
    <property type="match status" value="1"/>
</dbReference>
<dbReference type="InterPro" id="IPR052929">
    <property type="entry name" value="RNase_H-like_EbsB-rel"/>
</dbReference>
<evidence type="ECO:0000313" key="2">
    <source>
        <dbReference type="EMBL" id="KAG8389156.1"/>
    </source>
</evidence>
<name>A0AAV6Y1Q3_9LAMI</name>
<dbReference type="Proteomes" id="UP000826271">
    <property type="component" value="Unassembled WGS sequence"/>
</dbReference>
<protein>
    <recommendedName>
        <fullName evidence="1">RNase H type-1 domain-containing protein</fullName>
    </recommendedName>
</protein>
<proteinExistence type="predicted"/>
<sequence length="113" mass="13021">MNKKSSSLEILVSKARAFRATYQKVREAGPSLQRDYDSRWVPPDEEFIKVNFDEAVFDVFRATGFGCIARDSHGKCSAWRRKRRSFGSVPEVAEALAAFDAMQLAREHKWRHI</sequence>
<feature type="domain" description="RNase H type-1" evidence="1">
    <location>
        <begin position="61"/>
        <end position="113"/>
    </location>
</feature>
<dbReference type="GO" id="GO:0003676">
    <property type="term" value="F:nucleic acid binding"/>
    <property type="evidence" value="ECO:0007669"/>
    <property type="project" value="InterPro"/>
</dbReference>
<dbReference type="AlphaFoldDB" id="A0AAV6Y1Q3"/>
<dbReference type="GO" id="GO:0004523">
    <property type="term" value="F:RNA-DNA hybrid ribonuclease activity"/>
    <property type="evidence" value="ECO:0007669"/>
    <property type="project" value="InterPro"/>
</dbReference>
<dbReference type="Pfam" id="PF13456">
    <property type="entry name" value="RVT_3"/>
    <property type="match status" value="1"/>
</dbReference>
<keyword evidence="3" id="KW-1185">Reference proteome</keyword>
<organism evidence="2 3">
    <name type="scientific">Buddleja alternifolia</name>
    <dbReference type="NCBI Taxonomy" id="168488"/>
    <lineage>
        <taxon>Eukaryota</taxon>
        <taxon>Viridiplantae</taxon>
        <taxon>Streptophyta</taxon>
        <taxon>Embryophyta</taxon>
        <taxon>Tracheophyta</taxon>
        <taxon>Spermatophyta</taxon>
        <taxon>Magnoliopsida</taxon>
        <taxon>eudicotyledons</taxon>
        <taxon>Gunneridae</taxon>
        <taxon>Pentapetalae</taxon>
        <taxon>asterids</taxon>
        <taxon>lamiids</taxon>
        <taxon>Lamiales</taxon>
        <taxon>Scrophulariaceae</taxon>
        <taxon>Buddlejeae</taxon>
        <taxon>Buddleja</taxon>
    </lineage>
</organism>
<dbReference type="EMBL" id="WHWC01000002">
    <property type="protein sequence ID" value="KAG8389156.1"/>
    <property type="molecule type" value="Genomic_DNA"/>
</dbReference>
<comment type="caution">
    <text evidence="2">The sequence shown here is derived from an EMBL/GenBank/DDBJ whole genome shotgun (WGS) entry which is preliminary data.</text>
</comment>
<reference evidence="2" key="1">
    <citation type="submission" date="2019-10" db="EMBL/GenBank/DDBJ databases">
        <authorList>
            <person name="Zhang R."/>
            <person name="Pan Y."/>
            <person name="Wang J."/>
            <person name="Ma R."/>
            <person name="Yu S."/>
        </authorList>
    </citation>
    <scope>NUCLEOTIDE SEQUENCE</scope>
    <source>
        <strain evidence="2">LA-IB0</strain>
        <tissue evidence="2">Leaf</tissue>
    </source>
</reference>
<gene>
    <name evidence="2" type="ORF">BUALT_Bualt02G0199800</name>
</gene>
<dbReference type="PANTHER" id="PTHR47074:SF11">
    <property type="entry name" value="REVERSE TRANSCRIPTASE-LIKE PROTEIN"/>
    <property type="match status" value="1"/>
</dbReference>